<keyword evidence="3" id="KW-1185">Reference proteome</keyword>
<dbReference type="AlphaFoldDB" id="A0A9N9YZR1"/>
<reference evidence="2 3" key="2">
    <citation type="submission" date="2021-10" db="EMBL/GenBank/DDBJ databases">
        <authorList>
            <person name="Piombo E."/>
        </authorList>
    </citation>
    <scope>NUCLEOTIDE SEQUENCE [LARGE SCALE GENOMIC DNA]</scope>
</reference>
<dbReference type="EMBL" id="CABFOC020000014">
    <property type="protein sequence ID" value="CAH0046410.1"/>
    <property type="molecule type" value="Genomic_DNA"/>
</dbReference>
<reference evidence="3" key="1">
    <citation type="submission" date="2019-06" db="EMBL/GenBank/DDBJ databases">
        <authorList>
            <person name="Broberg M."/>
        </authorList>
    </citation>
    <scope>NUCLEOTIDE SEQUENCE [LARGE SCALE GENOMIC DNA]</scope>
</reference>
<evidence type="ECO:0000313" key="3">
    <source>
        <dbReference type="Proteomes" id="UP000775872"/>
    </source>
</evidence>
<evidence type="ECO:0000256" key="1">
    <source>
        <dbReference type="SAM" id="Phobius"/>
    </source>
</evidence>
<keyword evidence="1" id="KW-1133">Transmembrane helix</keyword>
<organism evidence="2 3">
    <name type="scientific">Clonostachys solani</name>
    <dbReference type="NCBI Taxonomy" id="160281"/>
    <lineage>
        <taxon>Eukaryota</taxon>
        <taxon>Fungi</taxon>
        <taxon>Dikarya</taxon>
        <taxon>Ascomycota</taxon>
        <taxon>Pezizomycotina</taxon>
        <taxon>Sordariomycetes</taxon>
        <taxon>Hypocreomycetidae</taxon>
        <taxon>Hypocreales</taxon>
        <taxon>Bionectriaceae</taxon>
        <taxon>Clonostachys</taxon>
    </lineage>
</organism>
<protein>
    <submittedName>
        <fullName evidence="2">Uncharacterized protein</fullName>
    </submittedName>
</protein>
<feature type="transmembrane region" description="Helical" evidence="1">
    <location>
        <begin position="65"/>
        <end position="85"/>
    </location>
</feature>
<keyword evidence="1" id="KW-0812">Transmembrane</keyword>
<proteinExistence type="predicted"/>
<accession>A0A9N9YZR1</accession>
<gene>
    <name evidence="2" type="ORF">CSOL1703_00012144</name>
</gene>
<name>A0A9N9YZR1_9HYPO</name>
<comment type="caution">
    <text evidence="2">The sequence shown here is derived from an EMBL/GenBank/DDBJ whole genome shotgun (WGS) entry which is preliminary data.</text>
</comment>
<dbReference type="OrthoDB" id="5149104at2759"/>
<evidence type="ECO:0000313" key="2">
    <source>
        <dbReference type="EMBL" id="CAH0046410.1"/>
    </source>
</evidence>
<dbReference type="Proteomes" id="UP000775872">
    <property type="component" value="Unassembled WGS sequence"/>
</dbReference>
<sequence length="277" mass="30870">MKQQDIDKLRPGASKLRLSKGHLNLRELNRLKVVKKAFLESEQQRNAASSQTARLHKQVELTLSAVYVNCGPLMFILCCVTFRAYSMIKFITGGRLSQVIDGLEEWKSTSEWKLLSADFGGQELIRNVFGQELAAALRTLDDTRQRNAGLWTPAPDCRPLRRARSRPVRILPANEPLTNYGPRNEIVWAPSVSPSQPWAGLASNGGLRGGATSAPAVYNSDPMEVMRICCTFNTFDHRLELSPDSCSRLKITMVVNCSPEQARSLTHNKLPLPPSLQ</sequence>
<keyword evidence="1" id="KW-0472">Membrane</keyword>